<evidence type="ECO:0000256" key="8">
    <source>
        <dbReference type="RuleBase" id="RU362110"/>
    </source>
</evidence>
<gene>
    <name evidence="12" type="ORF">CWR45_06745</name>
</gene>
<evidence type="ECO:0000313" key="13">
    <source>
        <dbReference type="Proteomes" id="UP000256520"/>
    </source>
</evidence>
<name>A0A3D8PUG6_9BACI</name>
<comment type="subcellular location">
    <subcellularLocation>
        <location evidence="9">Cytoplasm</location>
    </subcellularLocation>
</comment>
<dbReference type="OrthoDB" id="9759709at2"/>
<protein>
    <recommendedName>
        <fullName evidence="4 8">Sucrose-6-phosphate hydrolase</fullName>
        <ecNumber evidence="3 8">3.2.1.26</ecNumber>
    </recommendedName>
    <alternativeName>
        <fullName evidence="7 9">Invertase</fullName>
    </alternativeName>
</protein>
<dbReference type="InterPro" id="IPR051214">
    <property type="entry name" value="GH32_Enzymes"/>
</dbReference>
<comment type="pathway">
    <text evidence="1 9">Glycan biosynthesis; sucrose metabolism.</text>
</comment>
<dbReference type="InterPro" id="IPR023296">
    <property type="entry name" value="Glyco_hydro_beta-prop_sf"/>
</dbReference>
<comment type="caution">
    <text evidence="12">The sequence shown here is derived from an EMBL/GenBank/DDBJ whole genome shotgun (WGS) entry which is preliminary data.</text>
</comment>
<dbReference type="Gene3D" id="2.60.120.560">
    <property type="entry name" value="Exo-inulinase, domain 1"/>
    <property type="match status" value="1"/>
</dbReference>
<dbReference type="PROSITE" id="PS00609">
    <property type="entry name" value="GLYCOSYL_HYDROL_F32"/>
    <property type="match status" value="1"/>
</dbReference>
<evidence type="ECO:0000256" key="3">
    <source>
        <dbReference type="ARBA" id="ARBA00012758"/>
    </source>
</evidence>
<dbReference type="EC" id="3.2.1.26" evidence="3 8"/>
<dbReference type="InterPro" id="IPR006232">
    <property type="entry name" value="Suc6P_hydrolase"/>
</dbReference>
<dbReference type="InterPro" id="IPR013320">
    <property type="entry name" value="ConA-like_dom_sf"/>
</dbReference>
<comment type="function">
    <text evidence="9">Enables the bacterium to metabolize sucrose as a sole carbon source.</text>
</comment>
<dbReference type="SUPFAM" id="SSF75005">
    <property type="entry name" value="Arabinanase/levansucrase/invertase"/>
    <property type="match status" value="1"/>
</dbReference>
<dbReference type="GO" id="GO:0004564">
    <property type="term" value="F:beta-fructofuranosidase activity"/>
    <property type="evidence" value="ECO:0007669"/>
    <property type="project" value="UniProtKB-EC"/>
</dbReference>
<dbReference type="PANTHER" id="PTHR43101:SF1">
    <property type="entry name" value="BETA-FRUCTOSIDASE"/>
    <property type="match status" value="1"/>
</dbReference>
<evidence type="ECO:0000256" key="5">
    <source>
        <dbReference type="ARBA" id="ARBA00022801"/>
    </source>
</evidence>
<evidence type="ECO:0000256" key="7">
    <source>
        <dbReference type="ARBA" id="ARBA00033367"/>
    </source>
</evidence>
<dbReference type="CDD" id="cd18623">
    <property type="entry name" value="GH32_ScrB-like"/>
    <property type="match status" value="1"/>
</dbReference>
<evidence type="ECO:0000259" key="10">
    <source>
        <dbReference type="Pfam" id="PF00251"/>
    </source>
</evidence>
<dbReference type="GO" id="GO:0005737">
    <property type="term" value="C:cytoplasm"/>
    <property type="evidence" value="ECO:0007669"/>
    <property type="project" value="UniProtKB-SubCell"/>
</dbReference>
<comment type="catalytic activity">
    <reaction evidence="8">
        <text>Hydrolysis of terminal non-reducing beta-D-fructofuranoside residues in beta-D-fructofuranosides.</text>
        <dbReference type="EC" id="3.2.1.26"/>
    </reaction>
</comment>
<dbReference type="Pfam" id="PF08244">
    <property type="entry name" value="Glyco_hydro_32C"/>
    <property type="match status" value="1"/>
</dbReference>
<dbReference type="NCBIfam" id="TIGR01322">
    <property type="entry name" value="scrB_fam"/>
    <property type="match status" value="1"/>
</dbReference>
<dbReference type="SMART" id="SM00640">
    <property type="entry name" value="Glyco_32"/>
    <property type="match status" value="1"/>
</dbReference>
<keyword evidence="9" id="KW-0963">Cytoplasm</keyword>
<feature type="domain" description="Glycosyl hydrolase family 32 N-terminal" evidence="10">
    <location>
        <begin position="33"/>
        <end position="338"/>
    </location>
</feature>
<dbReference type="UniPathway" id="UPA00238"/>
<dbReference type="GO" id="GO:0005985">
    <property type="term" value="P:sucrose metabolic process"/>
    <property type="evidence" value="ECO:0007669"/>
    <property type="project" value="UniProtKB-UniPathway"/>
</dbReference>
<dbReference type="InterPro" id="IPR001362">
    <property type="entry name" value="Glyco_hydro_32"/>
</dbReference>
<keyword evidence="5 8" id="KW-0378">Hydrolase</keyword>
<evidence type="ECO:0000256" key="4">
    <source>
        <dbReference type="ARBA" id="ARBA00019623"/>
    </source>
</evidence>
<dbReference type="InterPro" id="IPR013189">
    <property type="entry name" value="Glyco_hydro_32_C"/>
</dbReference>
<accession>A0A3D8PUG6</accession>
<evidence type="ECO:0000256" key="9">
    <source>
        <dbReference type="RuleBase" id="RU365015"/>
    </source>
</evidence>
<dbReference type="Pfam" id="PF00251">
    <property type="entry name" value="Glyco_hydro_32N"/>
    <property type="match status" value="1"/>
</dbReference>
<dbReference type="PANTHER" id="PTHR43101">
    <property type="entry name" value="BETA-FRUCTOSIDASE"/>
    <property type="match status" value="1"/>
</dbReference>
<sequence>MRNSSEDILNRVNSLVEKHQSLVASDPYRLHYHLMPSVGLLNDPNGFVYYRGEYHIFYQWNPFATAHGSKFWGHSVSTDLVHWNEAPIVLAPGDWYDKNGCYSGSAVVFEDKMYVFYTGNVKDENGKRDSYQCLAVSKDGIHFEKKGPVIHVPDGYTAHFRDPKVFWKNNKWYMVLGAQTDAGTGEAVYYTSNNLYDWNFHGTLAGSGKNGLGAFGYMWECPDFFELGGTDILMVCPQGIEPKGYEYQNVFQTGYFSGKINDREEIFQHGPFREMDRGFDFYAPQTTSGPNERRLVFGWMGNAEDENSQQPTTKYEWVHALTLPRELEWKQGKLLQHPVEELKSLRGKEMMFENTRLEKYKALRFQGLVFEMIVDFNNLDTDCLTIEIGESKLIYYRKEQLFTFQRKHFSKPGLMEVRHCILKELRNIQVFKDTSSIELFLNNGEEVFTSRVFDDNNVILLHIEDGSATLNIKKWDLKRVTTY</sequence>
<dbReference type="EMBL" id="PIOD01000006">
    <property type="protein sequence ID" value="RDW19763.1"/>
    <property type="molecule type" value="Genomic_DNA"/>
</dbReference>
<organism evidence="12 13">
    <name type="scientific">Oceanobacillus chungangensis</name>
    <dbReference type="NCBI Taxonomy" id="1229152"/>
    <lineage>
        <taxon>Bacteria</taxon>
        <taxon>Bacillati</taxon>
        <taxon>Bacillota</taxon>
        <taxon>Bacilli</taxon>
        <taxon>Bacillales</taxon>
        <taxon>Bacillaceae</taxon>
        <taxon>Oceanobacillus</taxon>
    </lineage>
</organism>
<evidence type="ECO:0000259" key="11">
    <source>
        <dbReference type="Pfam" id="PF08244"/>
    </source>
</evidence>
<evidence type="ECO:0000313" key="12">
    <source>
        <dbReference type="EMBL" id="RDW19763.1"/>
    </source>
</evidence>
<dbReference type="Gene3D" id="2.115.10.20">
    <property type="entry name" value="Glycosyl hydrolase domain, family 43"/>
    <property type="match status" value="1"/>
</dbReference>
<keyword evidence="6 8" id="KW-0326">Glycosidase</keyword>
<dbReference type="RefSeq" id="WP_115749111.1">
    <property type="nucleotide sequence ID" value="NZ_PIOD01000006.1"/>
</dbReference>
<keyword evidence="13" id="KW-1185">Reference proteome</keyword>
<dbReference type="Proteomes" id="UP000256520">
    <property type="component" value="Unassembled WGS sequence"/>
</dbReference>
<reference evidence="13" key="1">
    <citation type="submission" date="2017-11" db="EMBL/GenBank/DDBJ databases">
        <authorList>
            <person name="Zhu W."/>
        </authorList>
    </citation>
    <scope>NUCLEOTIDE SEQUENCE [LARGE SCALE GENOMIC DNA]</scope>
    <source>
        <strain evidence="13">CAU 1051</strain>
    </source>
</reference>
<dbReference type="AlphaFoldDB" id="A0A3D8PUG6"/>
<comment type="similarity">
    <text evidence="2 8">Belongs to the glycosyl hydrolase 32 family.</text>
</comment>
<evidence type="ECO:0000256" key="2">
    <source>
        <dbReference type="ARBA" id="ARBA00009902"/>
    </source>
</evidence>
<keyword evidence="9" id="KW-0119">Carbohydrate metabolism</keyword>
<dbReference type="InterPro" id="IPR013148">
    <property type="entry name" value="Glyco_hydro_32_N"/>
</dbReference>
<feature type="domain" description="Glycosyl hydrolase family 32 C-terminal" evidence="11">
    <location>
        <begin position="341"/>
        <end position="470"/>
    </location>
</feature>
<evidence type="ECO:0000256" key="6">
    <source>
        <dbReference type="ARBA" id="ARBA00023295"/>
    </source>
</evidence>
<proteinExistence type="inferred from homology"/>
<dbReference type="InterPro" id="IPR018053">
    <property type="entry name" value="Glyco_hydro_32_AS"/>
</dbReference>
<evidence type="ECO:0000256" key="1">
    <source>
        <dbReference type="ARBA" id="ARBA00004914"/>
    </source>
</evidence>
<dbReference type="SUPFAM" id="SSF49899">
    <property type="entry name" value="Concanavalin A-like lectins/glucanases"/>
    <property type="match status" value="1"/>
</dbReference>